<feature type="chain" id="PRO_5014785610" evidence="3">
    <location>
        <begin position="20"/>
        <end position="199"/>
    </location>
</feature>
<protein>
    <submittedName>
        <fullName evidence="4">Putative secreted peptide</fullName>
    </submittedName>
</protein>
<sequence length="199" mass="20969">MRMTPIMVVVAVAASVVRASRTSPSPPWPPVATVTVASGSPSCSRMAVAAVVVAVVGFSAYFRTNSVYYRPIGTERRVPVIHRNPESLPVVLVPLRLLLLPAPSGVPSVVAVTVAVVVVRTKSKGSPSTGCRGASKHRAAGRTYRTGSGSRRTGSSTRVPSKDKVCYGRWRGFCKHPSSDCVPGRCGTRGRVVVVDFGP</sequence>
<feature type="compositionally biased region" description="Low complexity" evidence="1">
    <location>
        <begin position="141"/>
        <end position="158"/>
    </location>
</feature>
<evidence type="ECO:0000256" key="1">
    <source>
        <dbReference type="SAM" id="MobiDB-lite"/>
    </source>
</evidence>
<proteinExistence type="predicted"/>
<evidence type="ECO:0000313" key="4">
    <source>
        <dbReference type="EMBL" id="MBW30098.1"/>
    </source>
</evidence>
<organism evidence="4">
    <name type="scientific">Anopheles braziliensis</name>
    <dbReference type="NCBI Taxonomy" id="58242"/>
    <lineage>
        <taxon>Eukaryota</taxon>
        <taxon>Metazoa</taxon>
        <taxon>Ecdysozoa</taxon>
        <taxon>Arthropoda</taxon>
        <taxon>Hexapoda</taxon>
        <taxon>Insecta</taxon>
        <taxon>Pterygota</taxon>
        <taxon>Neoptera</taxon>
        <taxon>Endopterygota</taxon>
        <taxon>Diptera</taxon>
        <taxon>Nematocera</taxon>
        <taxon>Culicoidea</taxon>
        <taxon>Culicidae</taxon>
        <taxon>Anophelinae</taxon>
        <taxon>Anopheles</taxon>
    </lineage>
</organism>
<accession>A0A2M3ZNW1</accession>
<feature type="signal peptide" evidence="3">
    <location>
        <begin position="1"/>
        <end position="19"/>
    </location>
</feature>
<reference evidence="4" key="1">
    <citation type="submission" date="2018-01" db="EMBL/GenBank/DDBJ databases">
        <title>An insight into the sialome of Amazonian anophelines.</title>
        <authorList>
            <person name="Ribeiro J.M."/>
            <person name="Scarpassa V."/>
            <person name="Calvo E."/>
        </authorList>
    </citation>
    <scope>NUCLEOTIDE SEQUENCE</scope>
    <source>
        <tissue evidence="4">Salivary glands</tissue>
    </source>
</reference>
<keyword evidence="2" id="KW-0812">Transmembrane</keyword>
<feature type="transmembrane region" description="Helical" evidence="2">
    <location>
        <begin position="43"/>
        <end position="62"/>
    </location>
</feature>
<dbReference type="EMBL" id="GGFM01009347">
    <property type="protein sequence ID" value="MBW30098.1"/>
    <property type="molecule type" value="Transcribed_RNA"/>
</dbReference>
<keyword evidence="2" id="KW-1133">Transmembrane helix</keyword>
<feature type="region of interest" description="Disordered" evidence="1">
    <location>
        <begin position="124"/>
        <end position="161"/>
    </location>
</feature>
<evidence type="ECO:0000256" key="2">
    <source>
        <dbReference type="SAM" id="Phobius"/>
    </source>
</evidence>
<keyword evidence="2" id="KW-0472">Membrane</keyword>
<dbReference type="AlphaFoldDB" id="A0A2M3ZNW1"/>
<evidence type="ECO:0000256" key="3">
    <source>
        <dbReference type="SAM" id="SignalP"/>
    </source>
</evidence>
<name>A0A2M3ZNW1_9DIPT</name>
<keyword evidence="3" id="KW-0732">Signal</keyword>